<comment type="caution">
    <text evidence="1">The sequence shown here is derived from an EMBL/GenBank/DDBJ whole genome shotgun (WGS) entry which is preliminary data.</text>
</comment>
<evidence type="ECO:0000313" key="2">
    <source>
        <dbReference type="Proteomes" id="UP001153331"/>
    </source>
</evidence>
<keyword evidence="2" id="KW-1185">Reference proteome</keyword>
<proteinExistence type="predicted"/>
<accession>A0ACC2IF81</accession>
<name>A0ACC2IF81_9PLEO</name>
<sequence>MPAVPRSVIPVRSSLQSPLYVVIYNMASMAELQELVTLGKIVFVLSITLIIWAWLAVGLRLWVRFRITKSPGWDDAAMVATLLLFTTYCAFILTITTRSSRGMLFSQEDRYISLVFVQLSEVFYILTTTLLKISLGLFFLRVLTKRWQIMIFHTILGVSAAYGVFYTFTTIFVCGDPARLADSLAGSKRCLPADFTLATGYIYGIINVVADWTFVLIPIAILIDSDIDRRSKISVSIVMGLGAIGSISSVFRMVYLHGLLFARNVAINPNAVKATIWATAEPGTGIVAASIALLRPLLRKIASDTQQRVSVYKSRKASLPESSIKSAMTSTFHTSKTSKSRDSDSDSVIALTTVETNQTYVNSDNGVNNNKGEVSMTKTDRWNRESTYGGRSEEDPWSPTVTMGQASVQKLPRDKSTPHETEGDNRSPAAVVGAQRDMTVVRIPLKSAKHHFGVSLSRGSRPYNEDAFQAGTIELPAFAKRRPMSLTRKSGAANEATPAGSASGDPQVFYFGVFDGHGGAVCSGFLREQLHDYLEKATRQFELQSSLKRAGPSLPGSVQDPSMPPKSRQRKDKESLEAIQTHTPPGIAKMQPPNGRDPGDLPGKTRDGSIPGDPPIPQSDSIRKAEEMERELVRNWKELVGGYFRRFKPEHFSMAAGGRGHPHEKEVITKRHSPSSTIADETIEGVGIETVLEYAFLKADYDFVAAQVGKKEEDPVLADKAINDDDILGKPSRAGQNIGGTKRFKGGSTCSVALISTPTPSPFWHPSSPSSLITAHVGDTRILLCNTATGLAVPLTSNHHPSLPEEATRLRRFAAAFVTDSFGEERISGLANTRAFGDMSSKRIGVSAEPEIRRVELSPAEYSFMVLCSDGVCGHLSDQEIVDIVKEAKTPDQAARDLTSFAVETSSGSEGADNATGLVVRLGGWERRETVKTGFSGQTTRLPPNHRTMIGIAAATRVNRRGSGAPSDIAWQDELPWGTIHQDENSRAAKHVNRSAWQPRPLSLHKFPPYTSAHRNFRRPHPIRRTTSHAYRHCGSLSCLAASIPLFASLKHPPAIMDINQVLEGTLSPDATTRQNAEQQLSQAADSDFSQYLSILGGQLADEAAQAHIRTAAALALKNAFTAREYARLRQVQERWINLNPQIQQEVKQLALRTLTTPNKQVGTTVAQLIASIAAIEIPRNQWPELMQTLVENVGQGNDSQKQASLTTIGYVCDTDDMELREALAHHSNAILTAVVQGARKEETNADVRVAAIQALSDSIEFVRSNFENEGERNYIMQVICEATQADDTRIQQGSYGCLNRIMGLYYDKMRFYMEKALFGLTIQGMKSDEEDVAKLAVEFWCTVCEEEIAIEDDNTQAQAEGSTELREYFNFARVATQEVVPVLLELLAKQDEDADDNEYNVSRAAYQCLQLWAQCVGSAVMPPVLTFIEKHIRSEDWHYRDASVSAFGAIMEGPEEHVLDPIVKQALPTLIGMMDDQNLHVKDSAAYALGRICEAVPGALDAQQHLPPLIGALFNGLSSNPKMAASCCWSLMNLADRFAGEPGCQSNPLSAHFAQSVQHLLQVTERGDADNQLRTAAYEVLNSFVTNAAADSVPLVNELSNVILERLEKSINLQSQVVSVEDKLTLEEMQTSLASVVMAIVQRLETDIKPQADRIMQILLGTLSSLPPKSSVPDTVFAAIAAIATALDDDFQKYMDAFSPFLYNALNNQEEPALCSVAIGLVSDITRSLGEKVQPYCDAFMNSLLNNLRSPALGNQLKPAILQCFGDIAHAIHGSFETYLTVVAQVLQQAGQVTLTTENNYEMIDYITSLREGILDAWDGAINAMKASNKNNLLVPFLDSIFDLLRTIQQDPNRTEALLRSACGVVGDLADAFQSGEIREYFRHDFLTAMARETRANQDFSGRTRDTARWAREQIKRQIGGNTGVMA</sequence>
<gene>
    <name evidence="1" type="ORF">OPT61_g4107</name>
</gene>
<organism evidence="1 2">
    <name type="scientific">Boeremia exigua</name>
    <dbReference type="NCBI Taxonomy" id="749465"/>
    <lineage>
        <taxon>Eukaryota</taxon>
        <taxon>Fungi</taxon>
        <taxon>Dikarya</taxon>
        <taxon>Ascomycota</taxon>
        <taxon>Pezizomycotina</taxon>
        <taxon>Dothideomycetes</taxon>
        <taxon>Pleosporomycetidae</taxon>
        <taxon>Pleosporales</taxon>
        <taxon>Pleosporineae</taxon>
        <taxon>Didymellaceae</taxon>
        <taxon>Boeremia</taxon>
    </lineage>
</organism>
<reference evidence="1" key="1">
    <citation type="submission" date="2022-11" db="EMBL/GenBank/DDBJ databases">
        <title>Genome Sequence of Boeremia exigua.</title>
        <authorList>
            <person name="Buettner E."/>
        </authorList>
    </citation>
    <scope>NUCLEOTIDE SEQUENCE</scope>
    <source>
        <strain evidence="1">CU02</strain>
    </source>
</reference>
<protein>
    <submittedName>
        <fullName evidence="1">Uncharacterized protein</fullName>
    </submittedName>
</protein>
<dbReference type="EMBL" id="JAPHNI010000226">
    <property type="protein sequence ID" value="KAJ8113866.1"/>
    <property type="molecule type" value="Genomic_DNA"/>
</dbReference>
<dbReference type="Proteomes" id="UP001153331">
    <property type="component" value="Unassembled WGS sequence"/>
</dbReference>
<evidence type="ECO:0000313" key="1">
    <source>
        <dbReference type="EMBL" id="KAJ8113866.1"/>
    </source>
</evidence>